<comment type="caution">
    <text evidence="2">The sequence shown here is derived from an EMBL/GenBank/DDBJ whole genome shotgun (WGS) entry which is preliminary data.</text>
</comment>
<evidence type="ECO:0000313" key="3">
    <source>
        <dbReference type="Proteomes" id="UP001295423"/>
    </source>
</evidence>
<keyword evidence="3" id="KW-1185">Reference proteome</keyword>
<evidence type="ECO:0000256" key="1">
    <source>
        <dbReference type="SAM" id="MobiDB-lite"/>
    </source>
</evidence>
<feature type="compositionally biased region" description="Low complexity" evidence="1">
    <location>
        <begin position="1"/>
        <end position="19"/>
    </location>
</feature>
<dbReference type="InterPro" id="IPR011989">
    <property type="entry name" value="ARM-like"/>
</dbReference>
<organism evidence="2 3">
    <name type="scientific">Cylindrotheca closterium</name>
    <dbReference type="NCBI Taxonomy" id="2856"/>
    <lineage>
        <taxon>Eukaryota</taxon>
        <taxon>Sar</taxon>
        <taxon>Stramenopiles</taxon>
        <taxon>Ochrophyta</taxon>
        <taxon>Bacillariophyta</taxon>
        <taxon>Bacillariophyceae</taxon>
        <taxon>Bacillariophycidae</taxon>
        <taxon>Bacillariales</taxon>
        <taxon>Bacillariaceae</taxon>
        <taxon>Cylindrotheca</taxon>
    </lineage>
</organism>
<gene>
    <name evidence="2" type="ORF">CYCCA115_LOCUS24033</name>
</gene>
<protein>
    <submittedName>
        <fullName evidence="2">Uncharacterized protein</fullName>
    </submittedName>
</protein>
<feature type="region of interest" description="Disordered" evidence="1">
    <location>
        <begin position="1"/>
        <end position="21"/>
    </location>
</feature>
<dbReference type="InterPro" id="IPR016024">
    <property type="entry name" value="ARM-type_fold"/>
</dbReference>
<reference evidence="2" key="1">
    <citation type="submission" date="2023-08" db="EMBL/GenBank/DDBJ databases">
        <authorList>
            <person name="Audoor S."/>
            <person name="Bilcke G."/>
        </authorList>
    </citation>
    <scope>NUCLEOTIDE SEQUENCE</scope>
</reference>
<dbReference type="EMBL" id="CAKOGP040002447">
    <property type="protein sequence ID" value="CAJ1970009.1"/>
    <property type="molecule type" value="Genomic_DNA"/>
</dbReference>
<name>A0AAD2GDT4_9STRA</name>
<dbReference type="Proteomes" id="UP001295423">
    <property type="component" value="Unassembled WGS sequence"/>
</dbReference>
<proteinExistence type="predicted"/>
<dbReference type="AlphaFoldDB" id="A0AAD2GDT4"/>
<evidence type="ECO:0000313" key="2">
    <source>
        <dbReference type="EMBL" id="CAJ1970009.1"/>
    </source>
</evidence>
<sequence length="284" mass="31159">MSTEPAAENDAAAGGAQQESDTQLTLPLATHVKAMLEDLRDAKTLTQAVTAMKIVEKFIDVLDSDKEREKAKTILELNGVSTIVVALWKWAASQEFSMFALATLCDLVYLEEDTKKVIVDIGGVDTVLMAAKKHSLTDVAFGLEEDIVNRENAPAAGGGGFLGVTTKRSKPKVPTKAQQTKDLPLKSNVVGLLGSLSFSDVSRVVVANEDCTDFVMSTMRQYPHHSHMQKWGCIYFFQISKDLEVKKMLEDKNIVTHLAKVVDNFRGSDPLVLEKAKPALKFFL</sequence>
<dbReference type="Gene3D" id="1.25.10.10">
    <property type="entry name" value="Leucine-rich Repeat Variant"/>
    <property type="match status" value="1"/>
</dbReference>
<accession>A0AAD2GDT4</accession>
<dbReference type="SUPFAM" id="SSF48371">
    <property type="entry name" value="ARM repeat"/>
    <property type="match status" value="1"/>
</dbReference>